<dbReference type="HOGENOM" id="CLU_1914183_0_0_5"/>
<dbReference type="RefSeq" id="WP_007200099.1">
    <property type="nucleotide sequence ID" value="NZ_CM002917.1"/>
</dbReference>
<comment type="caution">
    <text evidence="1">The sequence shown here is derived from an EMBL/GenBank/DDBJ whole genome shotgun (WGS) entry which is preliminary data.</text>
</comment>
<organism evidence="1 2">
    <name type="scientific">Hoeflea phototrophica (strain DSM 17068 / NCIMB 14078 / DFL-43)</name>
    <dbReference type="NCBI Taxonomy" id="411684"/>
    <lineage>
        <taxon>Bacteria</taxon>
        <taxon>Pseudomonadati</taxon>
        <taxon>Pseudomonadota</taxon>
        <taxon>Alphaproteobacteria</taxon>
        <taxon>Hyphomicrobiales</taxon>
        <taxon>Rhizobiaceae</taxon>
        <taxon>Hoeflea</taxon>
    </lineage>
</organism>
<dbReference type="OrthoDB" id="7859023at2"/>
<protein>
    <recommendedName>
        <fullName evidence="3">HTH cro/C1-type domain-containing protein</fullName>
    </recommendedName>
</protein>
<dbReference type="AlphaFoldDB" id="A9DFL9"/>
<dbReference type="EMBL" id="ABIA03000002">
    <property type="protein sequence ID" value="EDQ31791.1"/>
    <property type="molecule type" value="Genomic_DNA"/>
</dbReference>
<sequence length="132" mass="14971">MIEEHKIAVSALIQKNLAECPYSLNEVAMLSGFQRPEVLEGVLRGDFRVPLDKVLPLAKALGCDEKLLFKLVMNSWFGVDFVKTIEDVFGGNVLSVAENGWIDFLREFHSENVPELTTQMRRRLRLLLKLPG</sequence>
<keyword evidence="2" id="KW-1185">Reference proteome</keyword>
<reference evidence="1 2" key="1">
    <citation type="submission" date="2007-10" db="EMBL/GenBank/DDBJ databases">
        <authorList>
            <person name="Wagner-Dobler I."/>
            <person name="Ferriera S."/>
            <person name="Johnson J."/>
            <person name="Kravitz S."/>
            <person name="Beeson K."/>
            <person name="Sutton G."/>
            <person name="Rogers Y.-H."/>
            <person name="Friedman R."/>
            <person name="Frazier M."/>
            <person name="Venter J.C."/>
        </authorList>
    </citation>
    <scope>NUCLEOTIDE SEQUENCE [LARGE SCALE GENOMIC DNA]</scope>
    <source>
        <strain evidence="1 2">DFL-43</strain>
    </source>
</reference>
<accession>A9DFL9</accession>
<dbReference type="STRING" id="411684.HPDFL43_21809"/>
<evidence type="ECO:0000313" key="1">
    <source>
        <dbReference type="EMBL" id="EDQ31791.1"/>
    </source>
</evidence>
<dbReference type="Proteomes" id="UP000004291">
    <property type="component" value="Chromosome"/>
</dbReference>
<gene>
    <name evidence="1" type="ORF">HPDFL43_21809</name>
</gene>
<evidence type="ECO:0000313" key="2">
    <source>
        <dbReference type="Proteomes" id="UP000004291"/>
    </source>
</evidence>
<reference evidence="1 2" key="2">
    <citation type="submission" date="2012-06" db="EMBL/GenBank/DDBJ databases">
        <authorList>
            <person name="Fiebig A."/>
        </authorList>
    </citation>
    <scope>NUCLEOTIDE SEQUENCE [LARGE SCALE GENOMIC DNA]</scope>
    <source>
        <strain evidence="1 2">DFL-43</strain>
    </source>
</reference>
<evidence type="ECO:0008006" key="3">
    <source>
        <dbReference type="Google" id="ProtNLM"/>
    </source>
</evidence>
<proteinExistence type="predicted"/>
<name>A9DFL9_HOEPD</name>